<gene>
    <name evidence="3" type="primary">LOC109130877</name>
</gene>
<keyword evidence="2" id="KW-1185">Reference proteome</keyword>
<reference evidence="3" key="2">
    <citation type="submission" date="2025-08" db="UniProtKB">
        <authorList>
            <consortium name="RefSeq"/>
        </authorList>
    </citation>
    <scope>IDENTIFICATION</scope>
    <source>
        <tissue evidence="3">Leaf</tissue>
    </source>
</reference>
<dbReference type="RefSeq" id="XP_019096504.1">
    <property type="nucleotide sequence ID" value="XM_019240959.1"/>
</dbReference>
<dbReference type="InterPro" id="IPR026960">
    <property type="entry name" value="RVT-Znf"/>
</dbReference>
<sequence>MGPPTETTQNLTVSDLILPSTREWNLELIKHILPAYEKEIRLLKPSLRGAKDIWAWLPTKDSVYSAKSGYFESTNSEDKNNSRCQDNPTSLEDFNWHKCIWSLKTSPKTKLLLWKAAHNALPMGANLLHRSVSDSAKCPHCDGEETILHLLFQCPFAAKTWSMLPVKSTLRVGTIKSIKEGIDLANKLTCLPPTGVGTSPIAPWLLWSIWTTRNQLIFNKKIVSAEETLSLAMQRAKECPIALT</sequence>
<protein>
    <submittedName>
        <fullName evidence="3">Uncharacterized protein LOC109130877</fullName>
    </submittedName>
</protein>
<evidence type="ECO:0000313" key="2">
    <source>
        <dbReference type="Proteomes" id="UP000694864"/>
    </source>
</evidence>
<evidence type="ECO:0000313" key="3">
    <source>
        <dbReference type="RefSeq" id="XP_019096504.1"/>
    </source>
</evidence>
<dbReference type="Pfam" id="PF13966">
    <property type="entry name" value="zf-RVT"/>
    <property type="match status" value="1"/>
</dbReference>
<reference evidence="2" key="1">
    <citation type="journal article" date="2014" name="Nat. Commun.">
        <title>The emerging biofuel crop Camelina sativa retains a highly undifferentiated hexaploid genome structure.</title>
        <authorList>
            <person name="Kagale S."/>
            <person name="Koh C."/>
            <person name="Nixon J."/>
            <person name="Bollina V."/>
            <person name="Clarke W.E."/>
            <person name="Tuteja R."/>
            <person name="Spillane C."/>
            <person name="Robinson S.J."/>
            <person name="Links M.G."/>
            <person name="Clarke C."/>
            <person name="Higgins E.E."/>
            <person name="Huebert T."/>
            <person name="Sharpe A.G."/>
            <person name="Parkin I.A."/>
        </authorList>
    </citation>
    <scope>NUCLEOTIDE SEQUENCE [LARGE SCALE GENOMIC DNA]</scope>
    <source>
        <strain evidence="2">cv. DH55</strain>
    </source>
</reference>
<accession>A0ABM1RBW6</accession>
<evidence type="ECO:0000259" key="1">
    <source>
        <dbReference type="Pfam" id="PF13966"/>
    </source>
</evidence>
<dbReference type="GeneID" id="109130877"/>
<dbReference type="Proteomes" id="UP000694864">
    <property type="component" value="Chromosome 19"/>
</dbReference>
<name>A0ABM1RBW6_CAMSA</name>
<feature type="domain" description="Reverse transcriptase zinc-binding" evidence="1">
    <location>
        <begin position="80"/>
        <end position="161"/>
    </location>
</feature>
<organism evidence="2 3">
    <name type="scientific">Camelina sativa</name>
    <name type="common">False flax</name>
    <name type="synonym">Myagrum sativum</name>
    <dbReference type="NCBI Taxonomy" id="90675"/>
    <lineage>
        <taxon>Eukaryota</taxon>
        <taxon>Viridiplantae</taxon>
        <taxon>Streptophyta</taxon>
        <taxon>Embryophyta</taxon>
        <taxon>Tracheophyta</taxon>
        <taxon>Spermatophyta</taxon>
        <taxon>Magnoliopsida</taxon>
        <taxon>eudicotyledons</taxon>
        <taxon>Gunneridae</taxon>
        <taxon>Pentapetalae</taxon>
        <taxon>rosids</taxon>
        <taxon>malvids</taxon>
        <taxon>Brassicales</taxon>
        <taxon>Brassicaceae</taxon>
        <taxon>Camelineae</taxon>
        <taxon>Camelina</taxon>
    </lineage>
</organism>
<proteinExistence type="predicted"/>